<dbReference type="PANTHER" id="PTHR13387">
    <property type="entry name" value="PROTEIN HGH1 HOMOLOG"/>
    <property type="match status" value="1"/>
</dbReference>
<feature type="domain" description="Protein HGH1 N-terminal" evidence="2">
    <location>
        <begin position="47"/>
        <end position="165"/>
    </location>
</feature>
<reference evidence="4" key="1">
    <citation type="submission" date="2022-07" db="EMBL/GenBank/DDBJ databases">
        <title>Phylogenomic reconstructions and comparative analyses of Kickxellomycotina fungi.</title>
        <authorList>
            <person name="Reynolds N.K."/>
            <person name="Stajich J.E."/>
            <person name="Barry K."/>
            <person name="Grigoriev I.V."/>
            <person name="Crous P."/>
            <person name="Smith M.E."/>
        </authorList>
    </citation>
    <scope>NUCLEOTIDE SEQUENCE</scope>
    <source>
        <strain evidence="4">RSA 1196</strain>
    </source>
</reference>
<dbReference type="EMBL" id="JANBPY010000005">
    <property type="protein sequence ID" value="KAJ1970139.1"/>
    <property type="molecule type" value="Genomic_DNA"/>
</dbReference>
<dbReference type="InterPro" id="IPR016024">
    <property type="entry name" value="ARM-type_fold"/>
</dbReference>
<proteinExistence type="inferred from homology"/>
<accession>A0A9W8AXJ5</accession>
<dbReference type="InterPro" id="IPR007205">
    <property type="entry name" value="Protein_HGH1_N"/>
</dbReference>
<sequence>MEGDARCRMQIHTSPLRKDLAKGSGYPKRLPRDGSLRGFPLGVRYRNFLASIFANVTTFPFGRDFLMGDSTDKHCNAPITKLMVFTDHPNLVRRSGVLSTIKNCAFETSKHHLLLDEDGMNILPYLLLPLCGSEEFSDEDMDGMPDDIQLLPPDKQREPSEHLRKILVEILVLLTGTREGREYLRLRKVYPVVRTLHLWEKDEDVQEAIECLVQMLMGDEAEDTIS</sequence>
<keyword evidence="5" id="KW-1185">Reference proteome</keyword>
<dbReference type="PANTHER" id="PTHR13387:SF9">
    <property type="entry name" value="PROTEIN HGH1 HOMOLOG"/>
    <property type="match status" value="1"/>
</dbReference>
<evidence type="ECO:0000259" key="3">
    <source>
        <dbReference type="Pfam" id="PF04064"/>
    </source>
</evidence>
<evidence type="ECO:0000313" key="4">
    <source>
        <dbReference type="EMBL" id="KAJ1970139.1"/>
    </source>
</evidence>
<dbReference type="InterPro" id="IPR007206">
    <property type="entry name" value="Protein_HGH1_C"/>
</dbReference>
<name>A0A9W8AXJ5_9FUNG</name>
<gene>
    <name evidence="4" type="primary">HGH1_1</name>
    <name evidence="4" type="ORF">IWQ62_000179</name>
</gene>
<evidence type="ECO:0000313" key="5">
    <source>
        <dbReference type="Proteomes" id="UP001150925"/>
    </source>
</evidence>
<dbReference type="Proteomes" id="UP001150925">
    <property type="component" value="Unassembled WGS sequence"/>
</dbReference>
<feature type="domain" description="Protein HGH1 C-terminal" evidence="3">
    <location>
        <begin position="171"/>
        <end position="223"/>
    </location>
</feature>
<organism evidence="4 5">
    <name type="scientific">Dispira parvispora</name>
    <dbReference type="NCBI Taxonomy" id="1520584"/>
    <lineage>
        <taxon>Eukaryota</taxon>
        <taxon>Fungi</taxon>
        <taxon>Fungi incertae sedis</taxon>
        <taxon>Zoopagomycota</taxon>
        <taxon>Kickxellomycotina</taxon>
        <taxon>Dimargaritomycetes</taxon>
        <taxon>Dimargaritales</taxon>
        <taxon>Dimargaritaceae</taxon>
        <taxon>Dispira</taxon>
    </lineage>
</organism>
<comment type="similarity">
    <text evidence="1">Belongs to the HGH1 family.</text>
</comment>
<evidence type="ECO:0000259" key="2">
    <source>
        <dbReference type="Pfam" id="PF04063"/>
    </source>
</evidence>
<dbReference type="Pfam" id="PF04064">
    <property type="entry name" value="DUF384"/>
    <property type="match status" value="1"/>
</dbReference>
<protein>
    <submittedName>
        <fullName evidence="4">Protein hgh1</fullName>
    </submittedName>
</protein>
<dbReference type="Pfam" id="PF04063">
    <property type="entry name" value="DUF383"/>
    <property type="match status" value="1"/>
</dbReference>
<dbReference type="AlphaFoldDB" id="A0A9W8AXJ5"/>
<evidence type="ECO:0000256" key="1">
    <source>
        <dbReference type="ARBA" id="ARBA00006712"/>
    </source>
</evidence>
<comment type="caution">
    <text evidence="4">The sequence shown here is derived from an EMBL/GenBank/DDBJ whole genome shotgun (WGS) entry which is preliminary data.</text>
</comment>
<dbReference type="OrthoDB" id="338814at2759"/>
<dbReference type="InterPro" id="IPR039717">
    <property type="entry name" value="Hgh1"/>
</dbReference>
<dbReference type="SUPFAM" id="SSF48371">
    <property type="entry name" value="ARM repeat"/>
    <property type="match status" value="1"/>
</dbReference>